<feature type="transmembrane region" description="Helical" evidence="10">
    <location>
        <begin position="37"/>
        <end position="55"/>
    </location>
</feature>
<evidence type="ECO:0000256" key="9">
    <source>
        <dbReference type="NCBIfam" id="TIGR01400"/>
    </source>
</evidence>
<evidence type="ECO:0000256" key="6">
    <source>
        <dbReference type="ARBA" id="ARBA00022989"/>
    </source>
</evidence>
<evidence type="ECO:0000313" key="11">
    <source>
        <dbReference type="EMBL" id="MFC2950095.1"/>
    </source>
</evidence>
<evidence type="ECO:0000256" key="5">
    <source>
        <dbReference type="ARBA" id="ARBA00022692"/>
    </source>
</evidence>
<comment type="function">
    <text evidence="1 10">Role in flagellar biosynthesis.</text>
</comment>
<keyword evidence="12" id="KW-1185">Reference proteome</keyword>
<feature type="transmembrane region" description="Helical" evidence="10">
    <location>
        <begin position="12"/>
        <end position="30"/>
    </location>
</feature>
<keyword evidence="4 10" id="KW-1003">Cell membrane</keyword>
<dbReference type="NCBIfam" id="TIGR01400">
    <property type="entry name" value="fliR"/>
    <property type="match status" value="1"/>
</dbReference>
<evidence type="ECO:0000256" key="10">
    <source>
        <dbReference type="RuleBase" id="RU362071"/>
    </source>
</evidence>
<evidence type="ECO:0000256" key="2">
    <source>
        <dbReference type="ARBA" id="ARBA00009772"/>
    </source>
</evidence>
<feature type="transmembrane region" description="Helical" evidence="10">
    <location>
        <begin position="222"/>
        <end position="242"/>
    </location>
</feature>
<dbReference type="Proteomes" id="UP001595387">
    <property type="component" value="Unassembled WGS sequence"/>
</dbReference>
<feature type="transmembrane region" description="Helical" evidence="10">
    <location>
        <begin position="75"/>
        <end position="98"/>
    </location>
</feature>
<keyword evidence="6 10" id="KW-1133">Transmembrane helix</keyword>
<feature type="transmembrane region" description="Helical" evidence="10">
    <location>
        <begin position="178"/>
        <end position="202"/>
    </location>
</feature>
<name>A0ABV7AAM3_9BACI</name>
<accession>A0ABV7AAM3</accession>
<evidence type="ECO:0000313" key="12">
    <source>
        <dbReference type="Proteomes" id="UP001595387"/>
    </source>
</evidence>
<dbReference type="InterPro" id="IPR006303">
    <property type="entry name" value="FliR"/>
</dbReference>
<dbReference type="PRINTS" id="PR00953">
    <property type="entry name" value="TYPE3IMRPROT"/>
</dbReference>
<feature type="transmembrane region" description="Helical" evidence="10">
    <location>
        <begin position="124"/>
        <end position="143"/>
    </location>
</feature>
<proteinExistence type="inferred from homology"/>
<keyword evidence="11" id="KW-0966">Cell projection</keyword>
<dbReference type="RefSeq" id="WP_390308090.1">
    <property type="nucleotide sequence ID" value="NZ_JBHRRZ010000040.1"/>
</dbReference>
<dbReference type="EMBL" id="JBHRRZ010000040">
    <property type="protein sequence ID" value="MFC2950095.1"/>
    <property type="molecule type" value="Genomic_DNA"/>
</dbReference>
<evidence type="ECO:0000256" key="7">
    <source>
        <dbReference type="ARBA" id="ARBA00023136"/>
    </source>
</evidence>
<feature type="transmembrane region" description="Helical" evidence="10">
    <location>
        <begin position="149"/>
        <end position="171"/>
    </location>
</feature>
<dbReference type="InterPro" id="IPR002010">
    <property type="entry name" value="T3SS_IM_R"/>
</dbReference>
<keyword evidence="8 10" id="KW-0975">Bacterial flagellum</keyword>
<evidence type="ECO:0000256" key="3">
    <source>
        <dbReference type="ARBA" id="ARBA00021717"/>
    </source>
</evidence>
<dbReference type="PANTHER" id="PTHR30065">
    <property type="entry name" value="FLAGELLAR BIOSYNTHETIC PROTEIN FLIR"/>
    <property type="match status" value="1"/>
</dbReference>
<sequence>MLDMIDINSFPVFLLILVRVAAFFVTLPLFSYRTVPAHFKIGISFFLAYIIFYTVDAPPLSMDGSFLLLIMKEAAIGLLIGLLAYIIISAVQIAGGFIDFQMGFAIANVMDPQTGAQSPLTGQYFNIIALLFLLSVDGHHLLIDGMVNSFQFVPVTSFIPIGSESIVGFVIDAFNQMFLIAFQISIPIVGCLFLVDVALGIVARTVPQLNVFVVGLPLKIGVSFIVLIFFMGLYIVLVKNLFGYMFNVMRGLMQLFGGLN</sequence>
<comment type="caution">
    <text evidence="11">The sequence shown here is derived from an EMBL/GenBank/DDBJ whole genome shotgun (WGS) entry which is preliminary data.</text>
</comment>
<evidence type="ECO:0000256" key="8">
    <source>
        <dbReference type="ARBA" id="ARBA00023143"/>
    </source>
</evidence>
<evidence type="ECO:0000256" key="4">
    <source>
        <dbReference type="ARBA" id="ARBA00022475"/>
    </source>
</evidence>
<comment type="similarity">
    <text evidence="2 10">Belongs to the FliR/MopE/SpaR family.</text>
</comment>
<keyword evidence="5 10" id="KW-0812">Transmembrane</keyword>
<keyword evidence="11" id="KW-0969">Cilium</keyword>
<dbReference type="PANTHER" id="PTHR30065:SF1">
    <property type="entry name" value="SURFACE PRESENTATION OF ANTIGENS PROTEIN SPAR"/>
    <property type="match status" value="1"/>
</dbReference>
<reference evidence="12" key="1">
    <citation type="journal article" date="2019" name="Int. J. Syst. Evol. Microbiol.">
        <title>The Global Catalogue of Microorganisms (GCM) 10K type strain sequencing project: providing services to taxonomists for standard genome sequencing and annotation.</title>
        <authorList>
            <consortium name="The Broad Institute Genomics Platform"/>
            <consortium name="The Broad Institute Genome Sequencing Center for Infectious Disease"/>
            <person name="Wu L."/>
            <person name="Ma J."/>
        </authorList>
    </citation>
    <scope>NUCLEOTIDE SEQUENCE [LARGE SCALE GENOMIC DNA]</scope>
    <source>
        <strain evidence="12">KCTC 13193</strain>
    </source>
</reference>
<protein>
    <recommendedName>
        <fullName evidence="3 9">Flagellar biosynthetic protein FliR</fullName>
    </recommendedName>
</protein>
<organism evidence="11 12">
    <name type="scientific">Virgibacillus sediminis</name>
    <dbReference type="NCBI Taxonomy" id="202260"/>
    <lineage>
        <taxon>Bacteria</taxon>
        <taxon>Bacillati</taxon>
        <taxon>Bacillota</taxon>
        <taxon>Bacilli</taxon>
        <taxon>Bacillales</taxon>
        <taxon>Bacillaceae</taxon>
        <taxon>Virgibacillus</taxon>
    </lineage>
</organism>
<keyword evidence="7 10" id="KW-0472">Membrane</keyword>
<keyword evidence="11" id="KW-0282">Flagellum</keyword>
<evidence type="ECO:0000256" key="1">
    <source>
        <dbReference type="ARBA" id="ARBA00002578"/>
    </source>
</evidence>
<dbReference type="Pfam" id="PF01311">
    <property type="entry name" value="Bac_export_1"/>
    <property type="match status" value="1"/>
</dbReference>
<gene>
    <name evidence="11" type="primary">fliR</name>
    <name evidence="11" type="ORF">ACFODW_17370</name>
</gene>
<comment type="subcellular location">
    <subcellularLocation>
        <location evidence="10">Cell membrane</location>
        <topology evidence="10">Multi-pass membrane protein</topology>
    </subcellularLocation>
    <subcellularLocation>
        <location evidence="10">Bacterial flagellum basal body</location>
    </subcellularLocation>
</comment>